<evidence type="ECO:0000313" key="2">
    <source>
        <dbReference type="Proteomes" id="UP000805614"/>
    </source>
</evidence>
<dbReference type="InterPro" id="IPR011990">
    <property type="entry name" value="TPR-like_helical_dom_sf"/>
</dbReference>
<dbReference type="Proteomes" id="UP000805614">
    <property type="component" value="Unassembled WGS sequence"/>
</dbReference>
<dbReference type="SUPFAM" id="SSF48452">
    <property type="entry name" value="TPR-like"/>
    <property type="match status" value="1"/>
</dbReference>
<dbReference type="RefSeq" id="WP_187246991.1">
    <property type="nucleotide sequence ID" value="NZ_BAAAOK010000017.1"/>
</dbReference>
<proteinExistence type="predicted"/>
<accession>A0ABR7LYL2</accession>
<name>A0ABR7LYL2_9ACTN</name>
<comment type="caution">
    <text evidence="1">The sequence shown here is derived from an EMBL/GenBank/DDBJ whole genome shotgun (WGS) entry which is preliminary data.</text>
</comment>
<sequence length="230" mass="24690">MFKTSLSAATDASDTSLMGNALAFLAYQKVSMGNPGAEEAEASCRVAGRETPSAVRALLFERAAWAHALSRSDENVVQAALTSGAEALVDGGERPDPHWATWVDRTELDIMTGRCWTALGRPLRAIPALEGALANYDDTHARDKALYLTWLAEAYLDAGEVEQGADTLSGAIALSADVASVRPHRRIHEVLHRMRRDAALPAVNGLLERAATLLPGPAIQGRKALPRRSR</sequence>
<keyword evidence="2" id="KW-1185">Reference proteome</keyword>
<evidence type="ECO:0000313" key="1">
    <source>
        <dbReference type="EMBL" id="MBC6469942.1"/>
    </source>
</evidence>
<reference evidence="1 2" key="1">
    <citation type="submission" date="2020-06" db="EMBL/GenBank/DDBJ databases">
        <title>Actinomadura xiongansis sp. nov., isolated from soil of Baiyangdian.</title>
        <authorList>
            <person name="Zhang X."/>
        </authorList>
    </citation>
    <scope>NUCLEOTIDE SEQUENCE [LARGE SCALE GENOMIC DNA]</scope>
    <source>
        <strain evidence="1 2">HBUM206468</strain>
    </source>
</reference>
<dbReference type="Gene3D" id="1.25.40.10">
    <property type="entry name" value="Tetratricopeptide repeat domain"/>
    <property type="match status" value="1"/>
</dbReference>
<dbReference type="EMBL" id="JABVEC010000034">
    <property type="protein sequence ID" value="MBC6469942.1"/>
    <property type="molecule type" value="Genomic_DNA"/>
</dbReference>
<protein>
    <submittedName>
        <fullName evidence="1">Uncharacterized protein</fullName>
    </submittedName>
</protein>
<gene>
    <name evidence="1" type="ORF">HKK74_31285</name>
</gene>
<organism evidence="1 2">
    <name type="scientific">Actinomadura alba</name>
    <dbReference type="NCBI Taxonomy" id="406431"/>
    <lineage>
        <taxon>Bacteria</taxon>
        <taxon>Bacillati</taxon>
        <taxon>Actinomycetota</taxon>
        <taxon>Actinomycetes</taxon>
        <taxon>Streptosporangiales</taxon>
        <taxon>Thermomonosporaceae</taxon>
        <taxon>Actinomadura</taxon>
    </lineage>
</organism>